<dbReference type="WBParaSite" id="JU765_v2.g1277.t1">
    <property type="protein sequence ID" value="JU765_v2.g1277.t1"/>
    <property type="gene ID" value="JU765_v2.g1277"/>
</dbReference>
<evidence type="ECO:0000313" key="1">
    <source>
        <dbReference type="Proteomes" id="UP000887576"/>
    </source>
</evidence>
<organism evidence="1 2">
    <name type="scientific">Panagrolaimus sp. JU765</name>
    <dbReference type="NCBI Taxonomy" id="591449"/>
    <lineage>
        <taxon>Eukaryota</taxon>
        <taxon>Metazoa</taxon>
        <taxon>Ecdysozoa</taxon>
        <taxon>Nematoda</taxon>
        <taxon>Chromadorea</taxon>
        <taxon>Rhabditida</taxon>
        <taxon>Tylenchina</taxon>
        <taxon>Panagrolaimomorpha</taxon>
        <taxon>Panagrolaimoidea</taxon>
        <taxon>Panagrolaimidae</taxon>
        <taxon>Panagrolaimus</taxon>
    </lineage>
</organism>
<protein>
    <submittedName>
        <fullName evidence="2">ABC transmembrane type-1 domain-containing protein</fullName>
    </submittedName>
</protein>
<evidence type="ECO:0000313" key="2">
    <source>
        <dbReference type="WBParaSite" id="JU765_v2.g1277.t1"/>
    </source>
</evidence>
<reference evidence="2" key="1">
    <citation type="submission" date="2022-11" db="UniProtKB">
        <authorList>
            <consortium name="WormBaseParasite"/>
        </authorList>
    </citation>
    <scope>IDENTIFICATION</scope>
</reference>
<accession>A0AC34Q480</accession>
<proteinExistence type="predicted"/>
<name>A0AC34Q480_9BILA</name>
<sequence>MVVDAVESDYPAWFCCGLVVVVGFTSLCAFCVATRCDFYGLMTYINVRSILMNAVYVKALKLSSASRNKYSAGEIINLITTDVERIRNFWFILQEYIYVPVMIIYCMIGLEFVIGHNMFYGLAVLILFTPINALLVQRASSCETKQMTFKDSRMKLMTDILAGIKIIKLYAWEKPMRKRVAQIRFQEAVQFRNAKIVYALLEGTFGLCPFLAVVASFTGFVLIDKRKLTPQIAFISLLLFNLMKFSIFRISGLVREAINTRVSLLRLQEYFCQPEIMPIQN</sequence>
<dbReference type="Proteomes" id="UP000887576">
    <property type="component" value="Unplaced"/>
</dbReference>